<feature type="region of interest" description="Disordered" evidence="1">
    <location>
        <begin position="467"/>
        <end position="511"/>
    </location>
</feature>
<name>A0A8S3YX85_9EUPU</name>
<keyword evidence="3" id="KW-1185">Reference proteome</keyword>
<organism evidence="2 3">
    <name type="scientific">Candidula unifasciata</name>
    <dbReference type="NCBI Taxonomy" id="100452"/>
    <lineage>
        <taxon>Eukaryota</taxon>
        <taxon>Metazoa</taxon>
        <taxon>Spiralia</taxon>
        <taxon>Lophotrochozoa</taxon>
        <taxon>Mollusca</taxon>
        <taxon>Gastropoda</taxon>
        <taxon>Heterobranchia</taxon>
        <taxon>Euthyneura</taxon>
        <taxon>Panpulmonata</taxon>
        <taxon>Eupulmonata</taxon>
        <taxon>Stylommatophora</taxon>
        <taxon>Helicina</taxon>
        <taxon>Helicoidea</taxon>
        <taxon>Geomitridae</taxon>
        <taxon>Candidula</taxon>
    </lineage>
</organism>
<proteinExistence type="predicted"/>
<feature type="compositionally biased region" description="Basic residues" evidence="1">
    <location>
        <begin position="467"/>
        <end position="482"/>
    </location>
</feature>
<gene>
    <name evidence="2" type="ORF">CUNI_LOCUS5499</name>
</gene>
<dbReference type="OrthoDB" id="6076093at2759"/>
<evidence type="ECO:0000256" key="1">
    <source>
        <dbReference type="SAM" id="MobiDB-lite"/>
    </source>
</evidence>
<evidence type="ECO:0000313" key="3">
    <source>
        <dbReference type="Proteomes" id="UP000678393"/>
    </source>
</evidence>
<sequence>MPTSSQALAYLKHVTDSCVGGQALSADSTSACHLPNVFPQRYEEDTHSTSHVGLRVLGEVLQQRPHGRPYRSELVLPPINNPTTQPLTLVASDSRKATEITCNNKHCRQRRKERSRDSESNTFEHCKNVGISQISDSQFSQNLEATRGLPKRTRINSDLPHKTGHGEQDFLAGAIPTSACSQQSMVSNTSDVWTQGDASLSQDVNDPNCKKPLMTCVLNLNLWDQSCETHFDNSSCIGILSYNHQMGRHEWSLVPQNSPIPFRAVRGSYIKSRNPVESSTLSALPDQSGNFSDGAQLKKDSDEDMLAQTGVSELFAQQCDNLEEEEMKNRKELSEHEGIERWQIHDPDVIHAFPGQFQFAHALSKQDYHQPKASNTSESSRLIQTWSERLKPSGIIYNESYFFEEDAEDIIPHFLETLISAPKGGEEVSVHYLPNIAESDYGLHVTSAPILKCRSFKVTSRPALYQRKRDKVQPTAHHRRLNKVSVKPPEPSEPASGKSLSPERNSRAAEHTDTLCTLQEPGVGDVDAAAQMETHIQMSTPMEARVLRMRTELPPSQPNRLCFRTTLSGCSHNEVISGIESQKNIKVTWLQYEPVSLHYTDVAKPDYRHLCMWLFEVSSESDLPRLLLEGFTLRGQHMNVLHLDDVYLEEFRTFNMCNDVLMEQRSKHLIKNKNKRLLRSSPTVL</sequence>
<accession>A0A8S3YX85</accession>
<dbReference type="EMBL" id="CAJHNH020000797">
    <property type="protein sequence ID" value="CAG5119941.1"/>
    <property type="molecule type" value="Genomic_DNA"/>
</dbReference>
<comment type="caution">
    <text evidence="2">The sequence shown here is derived from an EMBL/GenBank/DDBJ whole genome shotgun (WGS) entry which is preliminary data.</text>
</comment>
<dbReference type="AlphaFoldDB" id="A0A8S3YX85"/>
<protein>
    <submittedName>
        <fullName evidence="2">Uncharacterized protein</fullName>
    </submittedName>
</protein>
<evidence type="ECO:0000313" key="2">
    <source>
        <dbReference type="EMBL" id="CAG5119941.1"/>
    </source>
</evidence>
<reference evidence="2" key="1">
    <citation type="submission" date="2021-04" db="EMBL/GenBank/DDBJ databases">
        <authorList>
            <consortium name="Molecular Ecology Group"/>
        </authorList>
    </citation>
    <scope>NUCLEOTIDE SEQUENCE</scope>
</reference>
<dbReference type="Proteomes" id="UP000678393">
    <property type="component" value="Unassembled WGS sequence"/>
</dbReference>